<dbReference type="InterPro" id="IPR033458">
    <property type="entry name" value="DUF5134"/>
</dbReference>
<name>A0A1J4N6W0_9ACTN</name>
<evidence type="ECO:0008006" key="4">
    <source>
        <dbReference type="Google" id="ProtNLM"/>
    </source>
</evidence>
<proteinExistence type="predicted"/>
<feature type="transmembrane region" description="Helical" evidence="1">
    <location>
        <begin position="35"/>
        <end position="55"/>
    </location>
</feature>
<keyword evidence="1" id="KW-0472">Membrane</keyword>
<evidence type="ECO:0000313" key="3">
    <source>
        <dbReference type="Proteomes" id="UP000033772"/>
    </source>
</evidence>
<feature type="transmembrane region" description="Helical" evidence="1">
    <location>
        <begin position="181"/>
        <end position="198"/>
    </location>
</feature>
<dbReference type="OrthoDB" id="4734452at2"/>
<keyword evidence="1" id="KW-1133">Transmembrane helix</keyword>
<gene>
    <name evidence="2" type="ORF">UG56_009210</name>
</gene>
<feature type="transmembrane region" description="Helical" evidence="1">
    <location>
        <begin position="6"/>
        <end position="28"/>
    </location>
</feature>
<dbReference type="AlphaFoldDB" id="A0A1J4N6W0"/>
<dbReference type="RefSeq" id="WP_045551771.1">
    <property type="nucleotide sequence ID" value="NZ_JZDQ02000010.1"/>
</dbReference>
<evidence type="ECO:0000313" key="2">
    <source>
        <dbReference type="EMBL" id="OIJ27222.1"/>
    </source>
</evidence>
<keyword evidence="3" id="KW-1185">Reference proteome</keyword>
<comment type="caution">
    <text evidence="2">The sequence shown here is derived from an EMBL/GenBank/DDBJ whole genome shotgun (WGS) entry which is preliminary data.</text>
</comment>
<feature type="transmembrane region" description="Helical" evidence="1">
    <location>
        <begin position="61"/>
        <end position="79"/>
    </location>
</feature>
<protein>
    <recommendedName>
        <fullName evidence="4">DUF5134 domain-containing protein</fullName>
    </recommendedName>
</protein>
<sequence length="200" mass="20691">MVDPPWDLLLTVAFVLTGTAGIWTLVVCPGSGGQTVLHVNHTVMSAAMILMIWVVVRDVAVWVQVGLFVILALALLPALRRTSGRARRADLVGHLALNAAMIWMLAAMPLLMTDAHAAGTHTAGHAGHGGAAAALPPTAAAATDAPGWAIAVNALFITACAAGVIWWLLRAAAVREHRLPALGHGLMASGMGTMLLLMPA</sequence>
<dbReference type="EMBL" id="JZDQ02000010">
    <property type="protein sequence ID" value="OIJ27222.1"/>
    <property type="molecule type" value="Genomic_DNA"/>
</dbReference>
<feature type="transmembrane region" description="Helical" evidence="1">
    <location>
        <begin position="91"/>
        <end position="112"/>
    </location>
</feature>
<feature type="transmembrane region" description="Helical" evidence="1">
    <location>
        <begin position="148"/>
        <end position="169"/>
    </location>
</feature>
<accession>A0A1J4N6W0</accession>
<keyword evidence="1" id="KW-0812">Transmembrane</keyword>
<organism evidence="2 3">
    <name type="scientific">Nocardioides luteus</name>
    <dbReference type="NCBI Taxonomy" id="1844"/>
    <lineage>
        <taxon>Bacteria</taxon>
        <taxon>Bacillati</taxon>
        <taxon>Actinomycetota</taxon>
        <taxon>Actinomycetes</taxon>
        <taxon>Propionibacteriales</taxon>
        <taxon>Nocardioidaceae</taxon>
        <taxon>Nocardioides</taxon>
    </lineage>
</organism>
<dbReference type="Proteomes" id="UP000033772">
    <property type="component" value="Unassembled WGS sequence"/>
</dbReference>
<evidence type="ECO:0000256" key="1">
    <source>
        <dbReference type="SAM" id="Phobius"/>
    </source>
</evidence>
<dbReference type="Pfam" id="PF17197">
    <property type="entry name" value="DUF5134"/>
    <property type="match status" value="1"/>
</dbReference>
<reference evidence="2" key="1">
    <citation type="submission" date="2016-10" db="EMBL/GenBank/DDBJ databases">
        <title>Draft Genome Sequence of Nocardioides luteus Strain BAFB, an Alkane-Degrading Bacterium Isolated from JP-7 Polluted Soil.</title>
        <authorList>
            <person name="Brown L."/>
            <person name="Ruiz O.N."/>
            <person name="Gunasekera T."/>
        </authorList>
    </citation>
    <scope>NUCLEOTIDE SEQUENCE [LARGE SCALE GENOMIC DNA]</scope>
    <source>
        <strain evidence="2">BAFB</strain>
    </source>
</reference>